<name>A0A366KCQ3_9BIFI</name>
<dbReference type="EMBL" id="PDCH01000006">
    <property type="protein sequence ID" value="RBP99349.1"/>
    <property type="molecule type" value="Genomic_DNA"/>
</dbReference>
<dbReference type="GO" id="GO:0005975">
    <property type="term" value="P:carbohydrate metabolic process"/>
    <property type="evidence" value="ECO:0007669"/>
    <property type="project" value="UniProtKB-ARBA"/>
</dbReference>
<protein>
    <submittedName>
        <fullName evidence="3">Uncharacterized protein</fullName>
    </submittedName>
</protein>
<proteinExistence type="predicted"/>
<keyword evidence="2" id="KW-0812">Transmembrane</keyword>
<evidence type="ECO:0000313" key="3">
    <source>
        <dbReference type="EMBL" id="RBP99349.1"/>
    </source>
</evidence>
<reference evidence="3 4" key="1">
    <citation type="submission" date="2017-10" db="EMBL/GenBank/DDBJ databases">
        <title>Bifidobacterium xylocopum sp. nov. and Bifidobacterium aemilianum sp. nov., from the carpenter bee (Xylocopa violacea) digestive tract.</title>
        <authorList>
            <person name="Alberoni D."/>
            <person name="Baffoni L."/>
            <person name="Di Gioia D."/>
            <person name="Gaggia F."/>
            <person name="Biavati B."/>
        </authorList>
    </citation>
    <scope>NUCLEOTIDE SEQUENCE [LARGE SCALE GENOMIC DNA]</scope>
    <source>
        <strain evidence="3 4">XV2</strain>
    </source>
</reference>
<gene>
    <name evidence="3" type="ORF">CRD59_03860</name>
</gene>
<sequence>MKVPDIEAHWLHPLNRDNIYWTTWRSGIVGTTPGSNYTVLNESYGWSGDTYKTRPVMEFQRTAAVGTANITDPAMFSTYAMGVYGNPPRGADGEQPLTVYFWCDNANSVQSYIPASRIPPGYIAVMRVTSAAAGEKSDVYMGVMPTPGTVADPVTGWTHGPGVGDGYPSGWATGGEVSQATGYLHTSSIYARQIDDTDCASTNPTYSTSQYCIWDPVTGAYSLSHLVQPGDWSNGMSTPSRDRWSLRRQVGDTSTGPVKADGSPQSVSVESTVASADMGMDALGNMYLYYGMAVPSSGLAYNAGIVKISPARDSDGNIVDGSISAPWRYTNVTKVRSQFGESWGAANSMWGVGIRNGKFLIGTSIGTTPGSVPVPGVSGRQSRLVRIDPLSGLGKMMGSSDNAVGHDNTQYIPAVDSESFDMASAQELMVIQGVLYDDVNGEGRSAADGVKPVDARSLPGQTLALYDADKKLLGSTVSSAKGTYSFIVASDGKYYVRVAQPRVLQAGGEGIAAHQTWGAATSGSIAGGVQNRVNSAVVKCRGGDITNPTGRAAGACAGTLEAPYVDKNLPSVGSTGNEGEWPSYGVVSIQTSTVIPKLDFGFSARGSFGDASKPPYNTTIAQKGPLLQSADQSDLRLGSKLGFYGDGTNAPSADGHDTDDGVRIKLKDGSLSPLQGAALARGHSYELSLAVDGRLAPSSKVSIWQRNNDGTGSSGPISADAVRGANTLHLSLPAAGGGISPKQVRAIIAPRDVTPDVDDANGVFANHRAGAASNNTSPWTVPGEVEDYGIYSADTLIRLQVRVNNGALPPAPFEFAMTNVHDGTADAGNPSRDTDSITPTAVGDVITSPTVHAVDDTSSGNKGVKISDVTNRSGWGSDYSISSVVCKGTTDAVNFPTSVEAHEGVATVTGITGGSDVACLVSYDNHAHFVLPRAGDVSLFSTLGAALVLLSVSGVIGLGLKKRSAQEL</sequence>
<dbReference type="OrthoDB" id="2487346at2"/>
<dbReference type="Gene3D" id="2.60.40.10">
    <property type="entry name" value="Immunoglobulins"/>
    <property type="match status" value="1"/>
</dbReference>
<dbReference type="SUPFAM" id="SSF117074">
    <property type="entry name" value="Hypothetical protein PA1324"/>
    <property type="match status" value="1"/>
</dbReference>
<evidence type="ECO:0000256" key="1">
    <source>
        <dbReference type="SAM" id="MobiDB-lite"/>
    </source>
</evidence>
<evidence type="ECO:0000256" key="2">
    <source>
        <dbReference type="SAM" id="Phobius"/>
    </source>
</evidence>
<evidence type="ECO:0000313" key="4">
    <source>
        <dbReference type="Proteomes" id="UP000252345"/>
    </source>
</evidence>
<organism evidence="3 4">
    <name type="scientific">Bifidobacterium xylocopae</name>
    <dbReference type="NCBI Taxonomy" id="2493119"/>
    <lineage>
        <taxon>Bacteria</taxon>
        <taxon>Bacillati</taxon>
        <taxon>Actinomycetota</taxon>
        <taxon>Actinomycetes</taxon>
        <taxon>Bifidobacteriales</taxon>
        <taxon>Bifidobacteriaceae</taxon>
        <taxon>Bifidobacterium</taxon>
    </lineage>
</organism>
<dbReference type="InterPro" id="IPR013783">
    <property type="entry name" value="Ig-like_fold"/>
</dbReference>
<keyword evidence="4" id="KW-1185">Reference proteome</keyword>
<comment type="caution">
    <text evidence="3">The sequence shown here is derived from an EMBL/GenBank/DDBJ whole genome shotgun (WGS) entry which is preliminary data.</text>
</comment>
<feature type="transmembrane region" description="Helical" evidence="2">
    <location>
        <begin position="939"/>
        <end position="960"/>
    </location>
</feature>
<keyword evidence="2" id="KW-0472">Membrane</keyword>
<dbReference type="Proteomes" id="UP000252345">
    <property type="component" value="Unassembled WGS sequence"/>
</dbReference>
<dbReference type="AlphaFoldDB" id="A0A366KCQ3"/>
<keyword evidence="2" id="KW-1133">Transmembrane helix</keyword>
<feature type="region of interest" description="Disordered" evidence="1">
    <location>
        <begin position="248"/>
        <end position="267"/>
    </location>
</feature>
<accession>A0A366KCQ3</accession>
<dbReference type="RefSeq" id="WP_113853301.1">
    <property type="nucleotide sequence ID" value="NZ_PDCH01000006.1"/>
</dbReference>